<dbReference type="GO" id="GO:0004519">
    <property type="term" value="F:endonuclease activity"/>
    <property type="evidence" value="ECO:0007669"/>
    <property type="project" value="UniProtKB-KW"/>
</dbReference>
<keyword evidence="3" id="KW-0255">Endonuclease</keyword>
<feature type="compositionally biased region" description="Pro residues" evidence="1">
    <location>
        <begin position="795"/>
        <end position="848"/>
    </location>
</feature>
<feature type="domain" description="Type VII secretion system protein EssD-like" evidence="2">
    <location>
        <begin position="529"/>
        <end position="636"/>
    </location>
</feature>
<evidence type="ECO:0000313" key="3">
    <source>
        <dbReference type="EMBL" id="QLY32852.1"/>
    </source>
</evidence>
<dbReference type="Pfam" id="PF13930">
    <property type="entry name" value="Endonuclea_NS_2"/>
    <property type="match status" value="1"/>
</dbReference>
<accession>A0A7D6VC38</accession>
<reference evidence="3 4" key="1">
    <citation type="submission" date="2020-07" db="EMBL/GenBank/DDBJ databases">
        <authorList>
            <person name="Zhuang K."/>
            <person name="Ran Y."/>
        </authorList>
    </citation>
    <scope>NUCLEOTIDE SEQUENCE [LARGE SCALE GENOMIC DNA]</scope>
    <source>
        <strain evidence="3 4">WCH-YHL-001</strain>
    </source>
</reference>
<feature type="region of interest" description="Disordered" evidence="1">
    <location>
        <begin position="931"/>
        <end position="1137"/>
    </location>
</feature>
<dbReference type="KEGG" id="nhu:H0264_11920"/>
<evidence type="ECO:0000259" key="2">
    <source>
        <dbReference type="Pfam" id="PF13930"/>
    </source>
</evidence>
<proteinExistence type="predicted"/>
<dbReference type="InterPro" id="IPR044927">
    <property type="entry name" value="Endonuclea_NS_2"/>
</dbReference>
<dbReference type="EMBL" id="CP059399">
    <property type="protein sequence ID" value="QLY32852.1"/>
    <property type="molecule type" value="Genomic_DNA"/>
</dbReference>
<dbReference type="InterPro" id="IPR044929">
    <property type="entry name" value="DNA/RNA_non-sp_Endonuclease_sf"/>
</dbReference>
<keyword evidence="3" id="KW-0378">Hydrolase</keyword>
<dbReference type="Gene3D" id="3.40.570.10">
    <property type="entry name" value="Extracellular Endonuclease, subunit A"/>
    <property type="match status" value="1"/>
</dbReference>
<name>A0A7D6VC38_9NOCA</name>
<sequence>MAATSSGVHADAPETDTGLLDQALTSLTEGRFPAELFVMDGDPDRIAGTGRAWSDFGRATTDASHRIAALDTSRFLGLEATLFTGVKDDYLAHRLQITGEAYTRAGNSLQQYATELARLQIQMDPIAADAPHTYGELQEAVAAVRTSNVVTLGGALDHLGRVRARWDSLVTTATDLQRELNRAVETTVADINSATALRFAENPIGEQAFAIVGRGIDSVFDRPLNPVAAQSGPMRTLVNGSDTLSEIAGVSSTAAILPSITAVAAPLTAAAITGSTLSAAAVKTATGIGDWRRILLRAALDAIPLAKPARLAYRVAGISGLAPTDDLVDLVVPDPDTPTAAGRFGTGKLTTIPDPALSGAPFVLRIPTRLNQRDQQRGAEYDDGRHSTGTASGERIQLVLDPAAGYEQLTVPASGGGEQNFILINHRDAPVRYRFAAPLPADGRIEANPDGSMSIVDADGGAVAHIARPWAYDALGRPVATDYTADGEGLVQTVYPTPDSVFPILADPPIPTAPIPTGPLSDVTATEGRNTATWTVDELGRPVKATAILKEAFADETRGSAENDYTSRVGKAGGRDASNGGPDDGGHVIGHRFMRDQGLKNMFPQNWNFNRSAYKKLENEWAAWTDAGGVVYVDVELEEFDGVRPDVVRVRYRVETPDGTVVYTPEQETFDNESNQEFKRLTGKQVRRLMKDALDEEANGGQGSGGGSPRDGEDDSTVDHADPETSEPAPEPTGPQDSLIAVPQPGDHQLPGQPSGPRGPGVPGEFEQPEGPAVPLDPENPDVQPPIEPTEPQFPLEPSPVEPTVPEPIQPPVVPDPVNPPVQPQDPVPVQPGLPQPPPVTLPSPPPNYHFVPDDSANPNGGWWLAPNPKYSEVYPPDGQTLPVPPQGYSWEYRNGIWNLEQTPPGYTAPPGTPHWLPTAPPGYHWGPYNGGGVTLLPDNPQQPSQPQTLPPAPYGYGWLSQPGGAQLYPMPYKRVPGDPQGLDPNPQPTRPNKPDNGGSKDPSLWDRINPFGKGTPGFPGIPIPLPRGRIPVPRFADLDSGPDRAPEPNYIPEPSEPTPDHEDFAPPEPAPTPEPETFTPPDPPEADYSPPPAPAPAPTPAPAAPEPSPGQPTPAPAPGPGWNGGTGPNLSPEDRV</sequence>
<keyword evidence="4" id="KW-1185">Reference proteome</keyword>
<dbReference type="Proteomes" id="UP000515512">
    <property type="component" value="Chromosome"/>
</dbReference>
<dbReference type="RefSeq" id="WP_181584016.1">
    <property type="nucleotide sequence ID" value="NZ_CP059399.1"/>
</dbReference>
<feature type="region of interest" description="Disordered" evidence="1">
    <location>
        <begin position="695"/>
        <end position="859"/>
    </location>
</feature>
<dbReference type="AlphaFoldDB" id="A0A7D6VC38"/>
<feature type="region of interest" description="Disordered" evidence="1">
    <location>
        <begin position="559"/>
        <end position="584"/>
    </location>
</feature>
<protein>
    <submittedName>
        <fullName evidence="3">DNA/RNA non-specific endonuclease</fullName>
    </submittedName>
</protein>
<feature type="compositionally biased region" description="Pro residues" evidence="1">
    <location>
        <begin position="1067"/>
        <end position="1120"/>
    </location>
</feature>
<gene>
    <name evidence="3" type="ORF">H0264_11920</name>
</gene>
<feature type="compositionally biased region" description="Gly residues" evidence="1">
    <location>
        <begin position="700"/>
        <end position="709"/>
    </location>
</feature>
<keyword evidence="3" id="KW-0540">Nuclease</keyword>
<organism evidence="3 4">
    <name type="scientific">Nocardia huaxiensis</name>
    <dbReference type="NCBI Taxonomy" id="2755382"/>
    <lineage>
        <taxon>Bacteria</taxon>
        <taxon>Bacillati</taxon>
        <taxon>Actinomycetota</taxon>
        <taxon>Actinomycetes</taxon>
        <taxon>Mycobacteriales</taxon>
        <taxon>Nocardiaceae</taxon>
        <taxon>Nocardia</taxon>
    </lineage>
</organism>
<evidence type="ECO:0000256" key="1">
    <source>
        <dbReference type="SAM" id="MobiDB-lite"/>
    </source>
</evidence>
<evidence type="ECO:0000313" key="4">
    <source>
        <dbReference type="Proteomes" id="UP000515512"/>
    </source>
</evidence>